<reference evidence="2" key="1">
    <citation type="submission" date="2016-06" db="EMBL/GenBank/DDBJ databases">
        <title>Parallel loss of symbiosis genes in relatives of nitrogen-fixing non-legume Parasponia.</title>
        <authorList>
            <person name="Van Velzen R."/>
            <person name="Holmer R."/>
            <person name="Bu F."/>
            <person name="Rutten L."/>
            <person name="Van Zeijl A."/>
            <person name="Liu W."/>
            <person name="Santuari L."/>
            <person name="Cao Q."/>
            <person name="Sharma T."/>
            <person name="Shen D."/>
            <person name="Roswanjaya Y."/>
            <person name="Wardhani T."/>
            <person name="Kalhor M.S."/>
            <person name="Jansen J."/>
            <person name="Van den Hoogen J."/>
            <person name="Gungor B."/>
            <person name="Hartog M."/>
            <person name="Hontelez J."/>
            <person name="Verver J."/>
            <person name="Yang W.-C."/>
            <person name="Schijlen E."/>
            <person name="Repin R."/>
            <person name="Schilthuizen M."/>
            <person name="Schranz E."/>
            <person name="Heidstra R."/>
            <person name="Miyata K."/>
            <person name="Fedorova E."/>
            <person name="Kohlen W."/>
            <person name="Bisseling T."/>
            <person name="Smit S."/>
            <person name="Geurts R."/>
        </authorList>
    </citation>
    <scope>NUCLEOTIDE SEQUENCE [LARGE SCALE GENOMIC DNA]</scope>
    <source>
        <strain evidence="2">cv. WU1-14</strain>
    </source>
</reference>
<protein>
    <submittedName>
        <fullName evidence="1">Uncharacterized protein</fullName>
    </submittedName>
</protein>
<proteinExistence type="predicted"/>
<dbReference type="EMBL" id="JXTB01000658">
    <property type="protein sequence ID" value="PON34460.1"/>
    <property type="molecule type" value="Genomic_DNA"/>
</dbReference>
<dbReference type="AlphaFoldDB" id="A0A2P5AD40"/>
<sequence length="91" mass="9989">MVHKSQETALQCHVLALQCRNMVLRCHGIGVVAQRPSAAALLPLRHQVSKSYGTAVPIWYCNAQFCPISSILVLLHTANSALFARLHSQLV</sequence>
<name>A0A2P5AD40_PARAD</name>
<keyword evidence="2" id="KW-1185">Reference proteome</keyword>
<accession>A0A2P5AD40</accession>
<comment type="caution">
    <text evidence="1">The sequence shown here is derived from an EMBL/GenBank/DDBJ whole genome shotgun (WGS) entry which is preliminary data.</text>
</comment>
<gene>
    <name evidence="1" type="ORF">PanWU01x14_344200</name>
</gene>
<evidence type="ECO:0000313" key="1">
    <source>
        <dbReference type="EMBL" id="PON34460.1"/>
    </source>
</evidence>
<organism evidence="1 2">
    <name type="scientific">Parasponia andersonii</name>
    <name type="common">Sponia andersonii</name>
    <dbReference type="NCBI Taxonomy" id="3476"/>
    <lineage>
        <taxon>Eukaryota</taxon>
        <taxon>Viridiplantae</taxon>
        <taxon>Streptophyta</taxon>
        <taxon>Embryophyta</taxon>
        <taxon>Tracheophyta</taxon>
        <taxon>Spermatophyta</taxon>
        <taxon>Magnoliopsida</taxon>
        <taxon>eudicotyledons</taxon>
        <taxon>Gunneridae</taxon>
        <taxon>Pentapetalae</taxon>
        <taxon>rosids</taxon>
        <taxon>fabids</taxon>
        <taxon>Rosales</taxon>
        <taxon>Cannabaceae</taxon>
        <taxon>Parasponia</taxon>
    </lineage>
</organism>
<evidence type="ECO:0000313" key="2">
    <source>
        <dbReference type="Proteomes" id="UP000237105"/>
    </source>
</evidence>
<dbReference type="Proteomes" id="UP000237105">
    <property type="component" value="Unassembled WGS sequence"/>
</dbReference>